<dbReference type="Proteomes" id="UP000032671">
    <property type="component" value="Unassembled WGS sequence"/>
</dbReference>
<dbReference type="AlphaFoldDB" id="A0A0D6N2C9"/>
<keyword evidence="5" id="KW-1185">Reference proteome</keyword>
<evidence type="ECO:0000313" key="4">
    <source>
        <dbReference type="Proteomes" id="UP000032671"/>
    </source>
</evidence>
<proteinExistence type="predicted"/>
<evidence type="ECO:0000313" key="5">
    <source>
        <dbReference type="Proteomes" id="UP000321891"/>
    </source>
</evidence>
<accession>A0A6N3SUB9</accession>
<feature type="region of interest" description="Disordered" evidence="1">
    <location>
        <begin position="446"/>
        <end position="466"/>
    </location>
</feature>
<dbReference type="EMBL" id="BAMV01000009">
    <property type="protein sequence ID" value="GAN60099.1"/>
    <property type="molecule type" value="Genomic_DNA"/>
</dbReference>
<dbReference type="Proteomes" id="UP000321891">
    <property type="component" value="Unassembled WGS sequence"/>
</dbReference>
<dbReference type="EMBL" id="BJVU01000020">
    <property type="protein sequence ID" value="GEL60059.1"/>
    <property type="molecule type" value="Genomic_DNA"/>
</dbReference>
<evidence type="ECO:0000313" key="2">
    <source>
        <dbReference type="EMBL" id="GAN60099.1"/>
    </source>
</evidence>
<protein>
    <submittedName>
        <fullName evidence="2">Mu-like prophage FluMu protein gp29</fullName>
    </submittedName>
</protein>
<reference evidence="3 5" key="2">
    <citation type="submission" date="2019-07" db="EMBL/GenBank/DDBJ databases">
        <title>Whole genome shotgun sequence of Acetobacter cibinongensis NBRC 16605.</title>
        <authorList>
            <person name="Hosoyama A."/>
            <person name="Uohara A."/>
            <person name="Ohji S."/>
            <person name="Ichikawa N."/>
        </authorList>
    </citation>
    <scope>NUCLEOTIDE SEQUENCE [LARGE SCALE GENOMIC DNA]</scope>
    <source>
        <strain evidence="3 5">NBRC 16605</strain>
    </source>
</reference>
<dbReference type="STRING" id="1231339.Abci_009_004"/>
<evidence type="ECO:0000256" key="1">
    <source>
        <dbReference type="SAM" id="MobiDB-lite"/>
    </source>
</evidence>
<sequence>MAKLLDQYGNPIESTALTDVIAGADMYGQRPAVIATPPIGLNPDVLGSALRAADAGDSLAWQTIAEIIEEKDPHYQGVLGTRKRSVGQLPITVDAASPDPEHEKHAEFIRDWLRLGLVEQSSFDILDAVGKGFSVHELTWDLSPGCNRIVEMDYRPQRWFEASYQDGETILIRDDNADPAAPCVPGAPSQPGFREMPPYKFLVHKHKSWSGLTLRAGMTRTVAFFVMFKHFTSRDWGVFVQSYGLPLRIGKFGVGASEEQKRVLARAVFNLMGAAGAIIPDSMQVDFIEPKHGAGSNDIHQRRCDWIDAQISKVVLGQTGTTDSKQGAHASGAIHRLVQEDIERFDASLLSITLQKQAVVPQIDLTFGAQSMGQYPHLRVGRPDEPSITEVTNALQWLGPQGLTVRATEARQRLGFSEPEDGDDVIGGRAPLAPPTAAHMLPAKTRPDQIAPPHNTAPNAKAGEEQTTLHSRIVNLVERNGGTETPALIDAMSSQLATRAAKAWSEMSLPVQNAIKGAADFDEAQDRIAELDLPIDAFAQALEQSVQLAYLMGDALALDQMRHDDA</sequence>
<comment type="caution">
    <text evidence="2">The sequence shown here is derived from an EMBL/GenBank/DDBJ whole genome shotgun (WGS) entry which is preliminary data.</text>
</comment>
<dbReference type="InterPro" id="IPR009279">
    <property type="entry name" value="Portal_Mu"/>
</dbReference>
<name>A0A0D6N2C9_9PROT</name>
<dbReference type="RefSeq" id="WP_158319775.1">
    <property type="nucleotide sequence ID" value="NZ_BAMV01000009.1"/>
</dbReference>
<evidence type="ECO:0000313" key="3">
    <source>
        <dbReference type="EMBL" id="GEL60059.1"/>
    </source>
</evidence>
<organism evidence="2 4">
    <name type="scientific">Acetobacter cibinongensis</name>
    <dbReference type="NCBI Taxonomy" id="146475"/>
    <lineage>
        <taxon>Bacteria</taxon>
        <taxon>Pseudomonadati</taxon>
        <taxon>Pseudomonadota</taxon>
        <taxon>Alphaproteobacteria</taxon>
        <taxon>Acetobacterales</taxon>
        <taxon>Acetobacteraceae</taxon>
        <taxon>Acetobacter</taxon>
    </lineage>
</organism>
<dbReference type="Pfam" id="PF06074">
    <property type="entry name" value="Portal_Mu"/>
    <property type="match status" value="1"/>
</dbReference>
<gene>
    <name evidence="3" type="primary">gpH</name>
    <name evidence="2" type="ORF">Abci_009_004</name>
    <name evidence="3" type="ORF">ACI01nite_26610</name>
</gene>
<accession>A0A0D6N2C9</accession>
<reference evidence="2 4" key="1">
    <citation type="submission" date="2012-11" db="EMBL/GenBank/DDBJ databases">
        <title>Whole genome sequence of Acetobacter cibinongensis 4H-1.</title>
        <authorList>
            <person name="Azuma Y."/>
            <person name="Higashiura N."/>
            <person name="Hirakawa H."/>
            <person name="Matsushita K."/>
        </authorList>
    </citation>
    <scope>NUCLEOTIDE SEQUENCE [LARGE SCALE GENOMIC DNA]</scope>
    <source>
        <strain evidence="2 4">4H-1</strain>
    </source>
</reference>